<proteinExistence type="predicted"/>
<dbReference type="AlphaFoldDB" id="G0TR22"/>
<name>G0TR22_TRYVY</name>
<dbReference type="GO" id="GO:0000785">
    <property type="term" value="C:chromatin"/>
    <property type="evidence" value="ECO:0007669"/>
    <property type="project" value="TreeGrafter"/>
</dbReference>
<protein>
    <recommendedName>
        <fullName evidence="2">N-acetyltransferase ESCO acetyl-transferase domain-containing protein</fullName>
    </recommendedName>
</protein>
<accession>G0TR22</accession>
<dbReference type="GO" id="GO:0005634">
    <property type="term" value="C:nucleus"/>
    <property type="evidence" value="ECO:0007669"/>
    <property type="project" value="TreeGrafter"/>
</dbReference>
<gene>
    <name evidence="3" type="ORF">TVY486_0100340</name>
</gene>
<dbReference type="VEuPathDB" id="TriTrypDB:TvY486_0100340"/>
<dbReference type="PANTHER" id="PTHR45884:SF2">
    <property type="entry name" value="N-ACETYLTRANSFERASE ECO"/>
    <property type="match status" value="1"/>
</dbReference>
<feature type="region of interest" description="Disordered" evidence="1">
    <location>
        <begin position="24"/>
        <end position="47"/>
    </location>
</feature>
<evidence type="ECO:0000259" key="2">
    <source>
        <dbReference type="Pfam" id="PF13880"/>
    </source>
</evidence>
<dbReference type="Gene3D" id="3.40.630.30">
    <property type="match status" value="1"/>
</dbReference>
<dbReference type="PANTHER" id="PTHR45884">
    <property type="entry name" value="N-ACETYLTRANSFERASE ECO"/>
    <property type="match status" value="1"/>
</dbReference>
<organism evidence="3">
    <name type="scientific">Trypanosoma vivax (strain Y486)</name>
    <dbReference type="NCBI Taxonomy" id="1055687"/>
    <lineage>
        <taxon>Eukaryota</taxon>
        <taxon>Discoba</taxon>
        <taxon>Euglenozoa</taxon>
        <taxon>Kinetoplastea</taxon>
        <taxon>Metakinetoplastina</taxon>
        <taxon>Trypanosomatida</taxon>
        <taxon>Trypanosomatidae</taxon>
        <taxon>Trypanosoma</taxon>
        <taxon>Duttonella</taxon>
    </lineage>
</organism>
<dbReference type="Pfam" id="PF13880">
    <property type="entry name" value="Acetyltransf_13"/>
    <property type="match status" value="1"/>
</dbReference>
<dbReference type="GO" id="GO:0061733">
    <property type="term" value="F:protein-lysine-acetyltransferase activity"/>
    <property type="evidence" value="ECO:0007669"/>
    <property type="project" value="TreeGrafter"/>
</dbReference>
<reference evidence="3" key="1">
    <citation type="journal article" date="2012" name="Proc. Natl. Acad. Sci. U.S.A.">
        <title>Antigenic diversity is generated by distinct evolutionary mechanisms in African trypanosome species.</title>
        <authorList>
            <person name="Jackson A.P."/>
            <person name="Berry A."/>
            <person name="Aslett M."/>
            <person name="Allison H.C."/>
            <person name="Burton P."/>
            <person name="Vavrova-Anderson J."/>
            <person name="Brown R."/>
            <person name="Browne H."/>
            <person name="Corton N."/>
            <person name="Hauser H."/>
            <person name="Gamble J."/>
            <person name="Gilderthorp R."/>
            <person name="Marcello L."/>
            <person name="McQuillan J."/>
            <person name="Otto T.D."/>
            <person name="Quail M.A."/>
            <person name="Sanders M.J."/>
            <person name="van Tonder A."/>
            <person name="Ginger M.L."/>
            <person name="Field M.C."/>
            <person name="Barry J.D."/>
            <person name="Hertz-Fowler C."/>
            <person name="Berriman M."/>
        </authorList>
    </citation>
    <scope>NUCLEOTIDE SEQUENCE</scope>
    <source>
        <strain evidence="3">Y486</strain>
    </source>
</reference>
<feature type="domain" description="N-acetyltransferase ESCO acetyl-transferase" evidence="2">
    <location>
        <begin position="224"/>
        <end position="291"/>
    </location>
</feature>
<sequence>MHMQPASATPLYGSALVRKCCSRRKKRSREGAPGVVEEPVDGTQAPGPFRLPVGRPTSLFLCPPCRLHSAPMPQCCGDGSTAFYLAAVPNFFRESGNRAMGPGNAPCKSSLRKAILLALTSVRRWMGSVDDISHDSLLVVCVATESAATHPHCVPATTTMSQMHRSAELVALCVVREVWTAYRMCCKGCIPTAGCESVEAKRDVAVWTHSGQAVAADGTQRVRSALCGVQLVWVAEQHRRRGVATTLIDLARRSVSYGRDIPLEGVAFSEPTALGRLFACKYTGRPDFLIF</sequence>
<dbReference type="InterPro" id="IPR028009">
    <property type="entry name" value="ESCO_Acetyltransf_dom"/>
</dbReference>
<evidence type="ECO:0000256" key="1">
    <source>
        <dbReference type="SAM" id="MobiDB-lite"/>
    </source>
</evidence>
<evidence type="ECO:0000313" key="3">
    <source>
        <dbReference type="EMBL" id="CCC46386.1"/>
    </source>
</evidence>
<dbReference type="EMBL" id="HE573017">
    <property type="protein sequence ID" value="CCC46386.1"/>
    <property type="molecule type" value="Genomic_DNA"/>
</dbReference>
<dbReference type="GO" id="GO:0007064">
    <property type="term" value="P:mitotic sister chromatid cohesion"/>
    <property type="evidence" value="ECO:0007669"/>
    <property type="project" value="TreeGrafter"/>
</dbReference>